<sequence length="120" mass="13173">FGEVGSPLRAALHHKLEDLQRDAQQHGNSAVEAKALEEGESSDQLRNWKNKCAGHRAEVKQLREQHAQELLALKRQVQQLTSATATAGGDKVAVVQKLADQLDERFARLDAALAQLESAK</sequence>
<protein>
    <submittedName>
        <fullName evidence="2">Uncharacterized protein</fullName>
    </submittedName>
</protein>
<comment type="caution">
    <text evidence="2">The sequence shown here is derived from an EMBL/GenBank/DDBJ whole genome shotgun (WGS) entry which is preliminary data.</text>
</comment>
<dbReference type="AlphaFoldDB" id="A0A2G1BPF0"/>
<evidence type="ECO:0000313" key="2">
    <source>
        <dbReference type="EMBL" id="PHN95729.1"/>
    </source>
</evidence>
<feature type="region of interest" description="Disordered" evidence="1">
    <location>
        <begin position="21"/>
        <end position="44"/>
    </location>
</feature>
<organism evidence="2 3">
    <name type="scientific">Tenacibaculum discolor</name>
    <dbReference type="NCBI Taxonomy" id="361581"/>
    <lineage>
        <taxon>Bacteria</taxon>
        <taxon>Pseudomonadati</taxon>
        <taxon>Bacteroidota</taxon>
        <taxon>Flavobacteriia</taxon>
        <taxon>Flavobacteriales</taxon>
        <taxon>Flavobacteriaceae</taxon>
        <taxon>Tenacibaculum</taxon>
    </lineage>
</organism>
<proteinExistence type="predicted"/>
<dbReference type="RefSeq" id="WP_176550721.1">
    <property type="nucleotide sequence ID" value="NZ_PDUU01001156.1"/>
</dbReference>
<evidence type="ECO:0000256" key="1">
    <source>
        <dbReference type="SAM" id="MobiDB-lite"/>
    </source>
</evidence>
<dbReference type="EMBL" id="PDUU01001156">
    <property type="protein sequence ID" value="PHN95729.1"/>
    <property type="molecule type" value="Genomic_DNA"/>
</dbReference>
<accession>A0A2G1BPF0</accession>
<evidence type="ECO:0000313" key="3">
    <source>
        <dbReference type="Proteomes" id="UP000222163"/>
    </source>
</evidence>
<gene>
    <name evidence="2" type="ORF">CSC81_19015</name>
</gene>
<feature type="non-terminal residue" evidence="2">
    <location>
        <position position="120"/>
    </location>
</feature>
<reference evidence="2 3" key="1">
    <citation type="journal article" date="2016" name="Nat. Commun.">
        <title>Microbial interactions lead to rapid micro-scale successions on model marine particles.</title>
        <authorList>
            <person name="Datta M.S."/>
            <person name="Sliwerska E."/>
            <person name="Gore J."/>
            <person name="Polz M.F."/>
            <person name="Cordero O.X."/>
        </authorList>
    </citation>
    <scope>NUCLEOTIDE SEQUENCE [LARGE SCALE GENOMIC DNA]</scope>
    <source>
        <strain evidence="2 3">4G03</strain>
    </source>
</reference>
<dbReference type="Proteomes" id="UP000222163">
    <property type="component" value="Unassembled WGS sequence"/>
</dbReference>
<name>A0A2G1BPF0_9FLAO</name>
<feature type="non-terminal residue" evidence="2">
    <location>
        <position position="1"/>
    </location>
</feature>